<feature type="region of interest" description="Disordered" evidence="1">
    <location>
        <begin position="1"/>
        <end position="35"/>
    </location>
</feature>
<gene>
    <name evidence="2" type="ORF">GCM10009533_15960</name>
</gene>
<evidence type="ECO:0000313" key="2">
    <source>
        <dbReference type="EMBL" id="GAA0517647.1"/>
    </source>
</evidence>
<evidence type="ECO:0000256" key="1">
    <source>
        <dbReference type="SAM" id="MobiDB-lite"/>
    </source>
</evidence>
<evidence type="ECO:0000313" key="3">
    <source>
        <dbReference type="Proteomes" id="UP001500729"/>
    </source>
</evidence>
<keyword evidence="3" id="KW-1185">Reference proteome</keyword>
<protein>
    <submittedName>
        <fullName evidence="2">Uncharacterized protein</fullName>
    </submittedName>
</protein>
<reference evidence="3" key="1">
    <citation type="journal article" date="2019" name="Int. J. Syst. Evol. Microbiol.">
        <title>The Global Catalogue of Microorganisms (GCM) 10K type strain sequencing project: providing services to taxonomists for standard genome sequencing and annotation.</title>
        <authorList>
            <consortium name="The Broad Institute Genomics Platform"/>
            <consortium name="The Broad Institute Genome Sequencing Center for Infectious Disease"/>
            <person name="Wu L."/>
            <person name="Ma J."/>
        </authorList>
    </citation>
    <scope>NUCLEOTIDE SEQUENCE [LARGE SCALE GENOMIC DNA]</scope>
    <source>
        <strain evidence="3">JCM 10303</strain>
    </source>
</reference>
<organism evidence="2 3">
    <name type="scientific">Saccharopolyspora erythraea</name>
    <name type="common">Streptomyces erythraeus</name>
    <dbReference type="NCBI Taxonomy" id="1836"/>
    <lineage>
        <taxon>Bacteria</taxon>
        <taxon>Bacillati</taxon>
        <taxon>Actinomycetota</taxon>
        <taxon>Actinomycetes</taxon>
        <taxon>Pseudonocardiales</taxon>
        <taxon>Pseudonocardiaceae</taxon>
        <taxon>Saccharopolyspora</taxon>
    </lineage>
</organism>
<dbReference type="EMBL" id="BAAAGS010000007">
    <property type="protein sequence ID" value="GAA0517647.1"/>
    <property type="molecule type" value="Genomic_DNA"/>
</dbReference>
<feature type="region of interest" description="Disordered" evidence="1">
    <location>
        <begin position="111"/>
        <end position="136"/>
    </location>
</feature>
<name>A0ABP3MC94_SACER</name>
<dbReference type="Proteomes" id="UP001500729">
    <property type="component" value="Unassembled WGS sequence"/>
</dbReference>
<comment type="caution">
    <text evidence="2">The sequence shown here is derived from an EMBL/GenBank/DDBJ whole genome shotgun (WGS) entry which is preliminary data.</text>
</comment>
<sequence>MFCIEPAHSDSNSPRQSPKYFHVSESGPSGRGSSTLGIGAPFGLRTAFVTVRSAHLVVNRLHGVADHDVRRYGLPERRAARAVLLGVAESGAGQPLRPAAAQSLRPVAVTCTNPNPGGASGAAHPAKLRKLSNSID</sequence>
<accession>A0ABP3MC94</accession>
<proteinExistence type="predicted"/>